<evidence type="ECO:0000256" key="3">
    <source>
        <dbReference type="ARBA" id="ARBA00022741"/>
    </source>
</evidence>
<evidence type="ECO:0000259" key="8">
    <source>
        <dbReference type="PROSITE" id="PS51459"/>
    </source>
</evidence>
<proteinExistence type="predicted"/>
<keyword evidence="2" id="KW-0548">Nucleotidyltransferase</keyword>
<evidence type="ECO:0000256" key="1">
    <source>
        <dbReference type="ARBA" id="ARBA00022679"/>
    </source>
</evidence>
<accession>A0A291DT58</accession>
<dbReference type="PANTHER" id="PTHR39560:SF1">
    <property type="entry name" value="PROTEIN ADENYLYLTRANSFERASE FIC-RELATED"/>
    <property type="match status" value="1"/>
</dbReference>
<evidence type="ECO:0000313" key="10">
    <source>
        <dbReference type="Proteomes" id="UP000217979"/>
    </source>
</evidence>
<dbReference type="InterPro" id="IPR036597">
    <property type="entry name" value="Fido-like_dom_sf"/>
</dbReference>
<dbReference type="EC" id="2.7.7.108" evidence="5"/>
<gene>
    <name evidence="9" type="ORF">CO704_02295</name>
</gene>
<feature type="domain" description="Fido" evidence="8">
    <location>
        <begin position="52"/>
        <end position="193"/>
    </location>
</feature>
<evidence type="ECO:0000256" key="7">
    <source>
        <dbReference type="ARBA" id="ARBA00048696"/>
    </source>
</evidence>
<dbReference type="PROSITE" id="PS51459">
    <property type="entry name" value="FIDO"/>
    <property type="match status" value="1"/>
</dbReference>
<evidence type="ECO:0000256" key="5">
    <source>
        <dbReference type="ARBA" id="ARBA00034531"/>
    </source>
</evidence>
<dbReference type="Proteomes" id="UP000217979">
    <property type="component" value="Chromosome"/>
</dbReference>
<dbReference type="RefSeq" id="WP_061277230.1">
    <property type="nucleotide sequence ID" value="NZ_CP023525.1"/>
</dbReference>
<dbReference type="Pfam" id="PF02661">
    <property type="entry name" value="Fic"/>
    <property type="match status" value="1"/>
</dbReference>
<protein>
    <recommendedName>
        <fullName evidence="5">protein adenylyltransferase</fullName>
        <ecNumber evidence="5">2.7.7.108</ecNumber>
    </recommendedName>
</protein>
<dbReference type="Gene3D" id="1.10.3290.10">
    <property type="entry name" value="Fido-like domain"/>
    <property type="match status" value="1"/>
</dbReference>
<dbReference type="GO" id="GO:0051302">
    <property type="term" value="P:regulation of cell division"/>
    <property type="evidence" value="ECO:0007669"/>
    <property type="project" value="TreeGrafter"/>
</dbReference>
<evidence type="ECO:0000256" key="4">
    <source>
        <dbReference type="ARBA" id="ARBA00022840"/>
    </source>
</evidence>
<evidence type="ECO:0000256" key="2">
    <source>
        <dbReference type="ARBA" id="ARBA00022695"/>
    </source>
</evidence>
<name>A0A291DT58_9ENTR</name>
<comment type="catalytic activity">
    <reaction evidence="7">
        <text>L-tyrosyl-[protein] + ATP = O-(5'-adenylyl)-L-tyrosyl-[protein] + diphosphate</text>
        <dbReference type="Rhea" id="RHEA:54288"/>
        <dbReference type="Rhea" id="RHEA-COMP:10136"/>
        <dbReference type="Rhea" id="RHEA-COMP:13846"/>
        <dbReference type="ChEBI" id="CHEBI:30616"/>
        <dbReference type="ChEBI" id="CHEBI:33019"/>
        <dbReference type="ChEBI" id="CHEBI:46858"/>
        <dbReference type="ChEBI" id="CHEBI:83624"/>
        <dbReference type="EC" id="2.7.7.108"/>
    </reaction>
</comment>
<dbReference type="SUPFAM" id="SSF140931">
    <property type="entry name" value="Fic-like"/>
    <property type="match status" value="1"/>
</dbReference>
<dbReference type="PANTHER" id="PTHR39560">
    <property type="entry name" value="PROTEIN ADENYLYLTRANSFERASE FIC-RELATED"/>
    <property type="match status" value="1"/>
</dbReference>
<dbReference type="EMBL" id="CP023525">
    <property type="protein sequence ID" value="ATF90995.1"/>
    <property type="molecule type" value="Genomic_DNA"/>
</dbReference>
<comment type="catalytic activity">
    <reaction evidence="6">
        <text>L-threonyl-[protein] + ATP = 3-O-(5'-adenylyl)-L-threonyl-[protein] + diphosphate</text>
        <dbReference type="Rhea" id="RHEA:54292"/>
        <dbReference type="Rhea" id="RHEA-COMP:11060"/>
        <dbReference type="Rhea" id="RHEA-COMP:13847"/>
        <dbReference type="ChEBI" id="CHEBI:30013"/>
        <dbReference type="ChEBI" id="CHEBI:30616"/>
        <dbReference type="ChEBI" id="CHEBI:33019"/>
        <dbReference type="ChEBI" id="CHEBI:138113"/>
        <dbReference type="EC" id="2.7.7.108"/>
    </reaction>
</comment>
<dbReference type="GO" id="GO:0005524">
    <property type="term" value="F:ATP binding"/>
    <property type="evidence" value="ECO:0007669"/>
    <property type="project" value="UniProtKB-KW"/>
</dbReference>
<keyword evidence="1" id="KW-0808">Transferase</keyword>
<dbReference type="InterPro" id="IPR003812">
    <property type="entry name" value="Fido"/>
</dbReference>
<dbReference type="GO" id="GO:0070733">
    <property type="term" value="F:AMPylase activity"/>
    <property type="evidence" value="ECO:0007669"/>
    <property type="project" value="UniProtKB-EC"/>
</dbReference>
<sequence length="242" mass="27723">MSFDPFGDFSTAGYLRNSLQLKDPEKIKRSEHLAFELSLPDALNFLSSQKVINYNSILSVHQILFSDFYPWAGKDRYELVPKLAVFKGSSDNPRHTVFEQPALIRRACEYALSLAGNHDSFLQKPREVMGLLAFAHPFLDGNGRTLLLVFMELAFRAGFAIHWGQTNKDEYLQALSHEINEPGGRHLDKYLEPYIVPISRREDWPQIIGEIRGLDGLDKENVSYGSLNDPEVQIIYQTYRSR</sequence>
<dbReference type="AlphaFoldDB" id="A0A291DT58"/>
<reference evidence="9 10" key="1">
    <citation type="submission" date="2017-09" db="EMBL/GenBank/DDBJ databases">
        <title>FDA dAtabase for Regulatory Grade micrObial Sequences (FDA-ARGOS): Supporting development and validation of Infectious Disease Dx tests.</title>
        <authorList>
            <person name="Minogue T."/>
            <person name="Wolcott M."/>
            <person name="Wasieloski L."/>
            <person name="Aguilar W."/>
            <person name="Moore D."/>
            <person name="Tallon L."/>
            <person name="Sadzewicz L."/>
            <person name="Ott S."/>
            <person name="Zhao X."/>
            <person name="Nagaraj S."/>
            <person name="Vavikolanu K."/>
            <person name="Aluvathingal J."/>
            <person name="Nadendla S."/>
            <person name="Sichtig H."/>
        </authorList>
    </citation>
    <scope>NUCLEOTIDE SEQUENCE [LARGE SCALE GENOMIC DNA]</scope>
    <source>
        <strain evidence="9 10">FDAARGOS_392</strain>
    </source>
</reference>
<evidence type="ECO:0000256" key="6">
    <source>
        <dbReference type="ARBA" id="ARBA00047939"/>
    </source>
</evidence>
<organism evidence="9 10">
    <name type="scientific">Cedecea neteri</name>
    <dbReference type="NCBI Taxonomy" id="158822"/>
    <lineage>
        <taxon>Bacteria</taxon>
        <taxon>Pseudomonadati</taxon>
        <taxon>Pseudomonadota</taxon>
        <taxon>Gammaproteobacteria</taxon>
        <taxon>Enterobacterales</taxon>
        <taxon>Enterobacteriaceae</taxon>
        <taxon>Cedecea</taxon>
    </lineage>
</organism>
<keyword evidence="3" id="KW-0547">Nucleotide-binding</keyword>
<evidence type="ECO:0000313" key="9">
    <source>
        <dbReference type="EMBL" id="ATF90995.1"/>
    </source>
</evidence>
<keyword evidence="4" id="KW-0067">ATP-binding</keyword>